<comment type="subcellular location">
    <subcellularLocation>
        <location evidence="1">Cytoplasm</location>
    </subcellularLocation>
</comment>
<dbReference type="GO" id="GO:0005737">
    <property type="term" value="C:cytoplasm"/>
    <property type="evidence" value="ECO:0007669"/>
    <property type="project" value="UniProtKB-SubCell"/>
</dbReference>
<proteinExistence type="predicted"/>
<dbReference type="Proteomes" id="UP000254051">
    <property type="component" value="Unassembled WGS sequence"/>
</dbReference>
<evidence type="ECO:0000256" key="1">
    <source>
        <dbReference type="ARBA" id="ARBA00004496"/>
    </source>
</evidence>
<dbReference type="AlphaFoldDB" id="A0A316A2T1"/>
<dbReference type="PANTHER" id="PTHR43035:SF1">
    <property type="entry name" value="FATTY ACID REPRESSION MUTANT PROTEIN 2-RELATED"/>
    <property type="match status" value="1"/>
</dbReference>
<dbReference type="InterPro" id="IPR033877">
    <property type="entry name" value="Frm2/Hbn1"/>
</dbReference>
<name>A0A316A2T1_9FIRM</name>
<keyword evidence="3" id="KW-0560">Oxidoreductase</keyword>
<dbReference type="InterPro" id="IPR000415">
    <property type="entry name" value="Nitroreductase-like"/>
</dbReference>
<dbReference type="GO" id="GO:0016491">
    <property type="term" value="F:oxidoreductase activity"/>
    <property type="evidence" value="ECO:0007669"/>
    <property type="project" value="UniProtKB-KW"/>
</dbReference>
<reference evidence="6" key="1">
    <citation type="submission" date="2017-07" db="EMBL/GenBank/DDBJ databases">
        <authorList>
            <person name="Varghese N."/>
            <person name="Submissions S."/>
        </authorList>
    </citation>
    <scope>NUCLEOTIDE SEQUENCE [LARGE SCALE GENOMIC DNA]</scope>
    <source>
        <strain evidence="6">NLAE-zl-C134</strain>
    </source>
</reference>
<dbReference type="Pfam" id="PF00881">
    <property type="entry name" value="Nitroreductase"/>
    <property type="match status" value="1"/>
</dbReference>
<gene>
    <name evidence="5" type="ORF">SAMN05216529_101122</name>
</gene>
<evidence type="ECO:0000256" key="2">
    <source>
        <dbReference type="ARBA" id="ARBA00022490"/>
    </source>
</evidence>
<sequence length="190" mass="21631">MNIIKALEKRRTYYNINKELPVKEEEVIKLVQEVTELVPDAFNMKSSRVIVALGEKQDLVWDSIYDVFGGEVPREKINSFKAGAGTVLYFYDRDVVEALQGQFPLYAANFPIWANHSSGMLQLSIWSGLRELGIGASLQHYNPVIDAKIHELFDLPESYILIAQMPFGGIVEEPDAKEKEDISKRVRIEK</sequence>
<keyword evidence="2" id="KW-0963">Cytoplasm</keyword>
<dbReference type="Gene3D" id="3.40.109.10">
    <property type="entry name" value="NADH Oxidase"/>
    <property type="match status" value="1"/>
</dbReference>
<protein>
    <recommendedName>
        <fullName evidence="4">Nitroreductase domain-containing protein</fullName>
    </recommendedName>
</protein>
<dbReference type="InterPro" id="IPR029479">
    <property type="entry name" value="Nitroreductase"/>
</dbReference>
<evidence type="ECO:0000313" key="5">
    <source>
        <dbReference type="EMBL" id="SUQ12233.1"/>
    </source>
</evidence>
<dbReference type="FunFam" id="3.40.109.10:FF:000001">
    <property type="entry name" value="Nitroreductase family"/>
    <property type="match status" value="1"/>
</dbReference>
<dbReference type="OrthoDB" id="9810617at2"/>
<evidence type="ECO:0000256" key="3">
    <source>
        <dbReference type="ARBA" id="ARBA00023002"/>
    </source>
</evidence>
<evidence type="ECO:0000313" key="6">
    <source>
        <dbReference type="Proteomes" id="UP000254051"/>
    </source>
</evidence>
<dbReference type="SUPFAM" id="SSF55469">
    <property type="entry name" value="FMN-dependent nitroreductase-like"/>
    <property type="match status" value="1"/>
</dbReference>
<organism evidence="5 6">
    <name type="scientific">Faecalicatena contorta</name>
    <dbReference type="NCBI Taxonomy" id="39482"/>
    <lineage>
        <taxon>Bacteria</taxon>
        <taxon>Bacillati</taxon>
        <taxon>Bacillota</taxon>
        <taxon>Clostridia</taxon>
        <taxon>Lachnospirales</taxon>
        <taxon>Lachnospiraceae</taxon>
        <taxon>Faecalicatena</taxon>
    </lineage>
</organism>
<dbReference type="GO" id="GO:0034599">
    <property type="term" value="P:cellular response to oxidative stress"/>
    <property type="evidence" value="ECO:0007669"/>
    <property type="project" value="InterPro"/>
</dbReference>
<dbReference type="EMBL" id="UHJJ01000001">
    <property type="protein sequence ID" value="SUQ12233.1"/>
    <property type="molecule type" value="Genomic_DNA"/>
</dbReference>
<keyword evidence="6" id="KW-1185">Reference proteome</keyword>
<dbReference type="RefSeq" id="WP_109708295.1">
    <property type="nucleotide sequence ID" value="NZ_QGDS01000001.1"/>
</dbReference>
<dbReference type="CDD" id="cd02140">
    <property type="entry name" value="Frm2-like"/>
    <property type="match status" value="1"/>
</dbReference>
<accession>A0A316A2T1</accession>
<dbReference type="PANTHER" id="PTHR43035">
    <property type="entry name" value="FATTY ACID REPRESSION MUTANT PROTEIN 2-RELATED"/>
    <property type="match status" value="1"/>
</dbReference>
<evidence type="ECO:0000259" key="4">
    <source>
        <dbReference type="Pfam" id="PF00881"/>
    </source>
</evidence>
<feature type="domain" description="Nitroreductase" evidence="4">
    <location>
        <begin position="8"/>
        <end position="168"/>
    </location>
</feature>